<organism evidence="1 2">
    <name type="scientific">Hexamita inflata</name>
    <dbReference type="NCBI Taxonomy" id="28002"/>
    <lineage>
        <taxon>Eukaryota</taxon>
        <taxon>Metamonada</taxon>
        <taxon>Diplomonadida</taxon>
        <taxon>Hexamitidae</taxon>
        <taxon>Hexamitinae</taxon>
        <taxon>Hexamita</taxon>
    </lineage>
</organism>
<gene>
    <name evidence="1" type="ORF">HINF_LOCUS612</name>
</gene>
<keyword evidence="2" id="KW-1185">Reference proteome</keyword>
<dbReference type="EMBL" id="CAXDID020000001">
    <property type="protein sequence ID" value="CAL5970672.1"/>
    <property type="molecule type" value="Genomic_DNA"/>
</dbReference>
<comment type="caution">
    <text evidence="1">The sequence shown here is derived from an EMBL/GenBank/DDBJ whole genome shotgun (WGS) entry which is preliminary data.</text>
</comment>
<dbReference type="Proteomes" id="UP001642409">
    <property type="component" value="Unassembled WGS sequence"/>
</dbReference>
<evidence type="ECO:0000313" key="1">
    <source>
        <dbReference type="EMBL" id="CAL5970672.1"/>
    </source>
</evidence>
<accession>A0ABP1GJ14</accession>
<reference evidence="1 2" key="1">
    <citation type="submission" date="2024-07" db="EMBL/GenBank/DDBJ databases">
        <authorList>
            <person name="Akdeniz Z."/>
        </authorList>
    </citation>
    <scope>NUCLEOTIDE SEQUENCE [LARGE SCALE GENOMIC DNA]</scope>
</reference>
<protein>
    <submittedName>
        <fullName evidence="1">Hypothetical_protein</fullName>
    </submittedName>
</protein>
<sequence>MHADNFLIFKFQEIQKQCNILFLCQKLITNHYLLASAIQICTCPADKFMSMTTSNGTNSCTCPKHSRLINGACTCPQGAKISPTQCNCPPGASINSKYQCECTSGYTQGYINDGNYWCSNLKLCCSYCWGKIGDKYGCSDNKYYSSCTQTGSQVPQ</sequence>
<name>A0ABP1GJ14_9EUKA</name>
<proteinExistence type="predicted"/>
<evidence type="ECO:0000313" key="2">
    <source>
        <dbReference type="Proteomes" id="UP001642409"/>
    </source>
</evidence>